<name>F8FB80_PAEMK</name>
<protein>
    <submittedName>
        <fullName evidence="1">Glycosyltransferase (Group I)</fullName>
    </submittedName>
</protein>
<keyword evidence="1" id="KW-0808">Transferase</keyword>
<reference evidence="2" key="1">
    <citation type="submission" date="2011-06" db="EMBL/GenBank/DDBJ databases">
        <title>Complete genome sequence of Paenibacillus mucilaginosus KNP414.</title>
        <authorList>
            <person name="Wang J."/>
            <person name="Hu S."/>
            <person name="Hu X."/>
            <person name="Zhang B."/>
            <person name="Dong D."/>
            <person name="Zhang S."/>
            <person name="Zhao K."/>
            <person name="Wu D."/>
        </authorList>
    </citation>
    <scope>NUCLEOTIDE SEQUENCE [LARGE SCALE GENOMIC DNA]</scope>
    <source>
        <strain evidence="2">KNP414</strain>
    </source>
</reference>
<accession>F8FB80</accession>
<dbReference type="Gene3D" id="1.50.10.20">
    <property type="match status" value="1"/>
</dbReference>
<dbReference type="PATRIC" id="fig|1036673.3.peg.3211"/>
<dbReference type="EMBL" id="CP002869">
    <property type="protein sequence ID" value="AEI42047.1"/>
    <property type="molecule type" value="Genomic_DNA"/>
</dbReference>
<evidence type="ECO:0000313" key="1">
    <source>
        <dbReference type="EMBL" id="AEI42047.1"/>
    </source>
</evidence>
<sequence>MQEPWVSLTHLERMTDDTGLLEHALGRIPRRREGYTTDDNARALWACVEWLGAAPYPEHASVLRRLTDRYLSFLLWAQRGDGLFHNNFSYDRRPEPEVPSDDCLGRTVWALALAWTRLPEAELRLPAGEMLRQAAEHLPRMSAPRGWAYALSACCLLERSPAWREQAPASGPLSAEGLGSLVRDLEGRLLGAFRKASDERWLWFEPQLTYGNGILPWALFRSYGVTGNAEALDTARRTLDFLTKRMTSPQGWVRPVGNRGWCDRRSQALWDQQPLEVLKLALASLEACRLLQEPAYRETAQRCRQWFHGENDGRVPLADPLDGSCCDGLTPAGPNANRGAESTLAYLLTEALLAASGREEVSADGTNLAAISDRALLEVPPQPDSPAPGLLMGS</sequence>
<gene>
    <name evidence="1" type="ordered locus">KNP414_03489</name>
</gene>
<dbReference type="GO" id="GO:0005975">
    <property type="term" value="P:carbohydrate metabolic process"/>
    <property type="evidence" value="ECO:0007669"/>
    <property type="project" value="InterPro"/>
</dbReference>
<dbReference type="AlphaFoldDB" id="F8FB80"/>
<dbReference type="RefSeq" id="WP_013917204.1">
    <property type="nucleotide sequence ID" value="NC_015690.1"/>
</dbReference>
<dbReference type="GO" id="GO:0016740">
    <property type="term" value="F:transferase activity"/>
    <property type="evidence" value="ECO:0007669"/>
    <property type="project" value="UniProtKB-KW"/>
</dbReference>
<dbReference type="SUPFAM" id="SSF48208">
    <property type="entry name" value="Six-hairpin glycosidases"/>
    <property type="match status" value="1"/>
</dbReference>
<dbReference type="KEGG" id="pms:KNP414_03489"/>
<proteinExistence type="predicted"/>
<dbReference type="Proteomes" id="UP000006620">
    <property type="component" value="Chromosome"/>
</dbReference>
<organism evidence="1 2">
    <name type="scientific">Paenibacillus mucilaginosus (strain KNP414)</name>
    <dbReference type="NCBI Taxonomy" id="1036673"/>
    <lineage>
        <taxon>Bacteria</taxon>
        <taxon>Bacillati</taxon>
        <taxon>Bacillota</taxon>
        <taxon>Bacilli</taxon>
        <taxon>Bacillales</taxon>
        <taxon>Paenibacillaceae</taxon>
        <taxon>Paenibacillus</taxon>
    </lineage>
</organism>
<evidence type="ECO:0000313" key="2">
    <source>
        <dbReference type="Proteomes" id="UP000006620"/>
    </source>
</evidence>
<dbReference type="InterPro" id="IPR008928">
    <property type="entry name" value="6-hairpin_glycosidase_sf"/>
</dbReference>
<dbReference type="HOGENOM" id="CLU_771237_0_0_9"/>
<reference evidence="1 2" key="2">
    <citation type="journal article" date="2013" name="Genome Announc.">
        <title>Genome Sequence of Growth-Improving Paenibacillus mucilaginosus Strain KNP414.</title>
        <authorList>
            <person name="Lu J.J."/>
            <person name="Wang J.F."/>
            <person name="Hu X.F."/>
        </authorList>
    </citation>
    <scope>NUCLEOTIDE SEQUENCE [LARGE SCALE GENOMIC DNA]</scope>
    <source>
        <strain evidence="1 2">KNP414</strain>
    </source>
</reference>